<comment type="caution">
    <text evidence="2">The sequence shown here is derived from an EMBL/GenBank/DDBJ whole genome shotgun (WGS) entry which is preliminary data.</text>
</comment>
<accession>A0A1F7ICX4</accession>
<keyword evidence="1" id="KW-1133">Transmembrane helix</keyword>
<evidence type="ECO:0000313" key="3">
    <source>
        <dbReference type="Proteomes" id="UP000177698"/>
    </source>
</evidence>
<evidence type="ECO:0008006" key="4">
    <source>
        <dbReference type="Google" id="ProtNLM"/>
    </source>
</evidence>
<dbReference type="AlphaFoldDB" id="A0A1F7ICX4"/>
<organism evidence="2 3">
    <name type="scientific">Candidatus Roizmanbacteria bacterium RIFCSPLOWO2_01_FULL_37_12</name>
    <dbReference type="NCBI Taxonomy" id="1802056"/>
    <lineage>
        <taxon>Bacteria</taxon>
        <taxon>Candidatus Roizmaniibacteriota</taxon>
    </lineage>
</organism>
<dbReference type="Proteomes" id="UP000177698">
    <property type="component" value="Unassembled WGS sequence"/>
</dbReference>
<protein>
    <recommendedName>
        <fullName evidence="4">Kazal-like domain-containing protein</fullName>
    </recommendedName>
</protein>
<keyword evidence="1" id="KW-0472">Membrane</keyword>
<proteinExistence type="predicted"/>
<evidence type="ECO:0000313" key="2">
    <source>
        <dbReference type="EMBL" id="OGK41209.1"/>
    </source>
</evidence>
<dbReference type="STRING" id="1802056.A2954_00455"/>
<sequence>MNESKSTLSIGAVFILLLIGALIGFQLGRWSNYYDSKPKISPTGASCTLEVKLCPDGSSVGRSGPNCEFAESPLFAPTPTTVLTTKSPKEGCVTAGCSGQLCVPISQSDMISTCEMKEEYSCLQYSSCELQQDGICGWTQTPEYSQCLRDLK</sequence>
<name>A0A1F7ICX4_9BACT</name>
<dbReference type="EMBL" id="MGAG01000014">
    <property type="protein sequence ID" value="OGK41209.1"/>
    <property type="molecule type" value="Genomic_DNA"/>
</dbReference>
<feature type="transmembrane region" description="Helical" evidence="1">
    <location>
        <begin position="6"/>
        <end position="27"/>
    </location>
</feature>
<reference evidence="2 3" key="1">
    <citation type="journal article" date="2016" name="Nat. Commun.">
        <title>Thousands of microbial genomes shed light on interconnected biogeochemical processes in an aquifer system.</title>
        <authorList>
            <person name="Anantharaman K."/>
            <person name="Brown C.T."/>
            <person name="Hug L.A."/>
            <person name="Sharon I."/>
            <person name="Castelle C.J."/>
            <person name="Probst A.J."/>
            <person name="Thomas B.C."/>
            <person name="Singh A."/>
            <person name="Wilkins M.J."/>
            <person name="Karaoz U."/>
            <person name="Brodie E.L."/>
            <person name="Williams K.H."/>
            <person name="Hubbard S.S."/>
            <person name="Banfield J.F."/>
        </authorList>
    </citation>
    <scope>NUCLEOTIDE SEQUENCE [LARGE SCALE GENOMIC DNA]</scope>
</reference>
<evidence type="ECO:0000256" key="1">
    <source>
        <dbReference type="SAM" id="Phobius"/>
    </source>
</evidence>
<gene>
    <name evidence="2" type="ORF">A2954_00455</name>
</gene>
<keyword evidence="1" id="KW-0812">Transmembrane</keyword>